<dbReference type="Proteomes" id="UP000679690">
    <property type="component" value="Unassembled WGS sequence"/>
</dbReference>
<reference evidence="2 3" key="1">
    <citation type="submission" date="2021-03" db="EMBL/GenBank/DDBJ databases">
        <title>Actinoplanes flavus sp. nov., a novel actinomycete isolated from Coconut Palm rhizosphere soil.</title>
        <authorList>
            <person name="Luo X."/>
        </authorList>
    </citation>
    <scope>NUCLEOTIDE SEQUENCE [LARGE SCALE GENOMIC DNA]</scope>
    <source>
        <strain evidence="2 3">NEAU-H7</strain>
    </source>
</reference>
<name>A0ABS3UZV5_9ACTN</name>
<comment type="caution">
    <text evidence="2">The sequence shown here is derived from an EMBL/GenBank/DDBJ whole genome shotgun (WGS) entry which is preliminary data.</text>
</comment>
<proteinExistence type="predicted"/>
<protein>
    <submittedName>
        <fullName evidence="2">Uncharacterized protein</fullName>
    </submittedName>
</protein>
<organism evidence="2 3">
    <name type="scientific">Actinoplanes flavus</name>
    <dbReference type="NCBI Taxonomy" id="2820290"/>
    <lineage>
        <taxon>Bacteria</taxon>
        <taxon>Bacillati</taxon>
        <taxon>Actinomycetota</taxon>
        <taxon>Actinomycetes</taxon>
        <taxon>Micromonosporales</taxon>
        <taxon>Micromonosporaceae</taxon>
        <taxon>Actinoplanes</taxon>
    </lineage>
</organism>
<dbReference type="InterPro" id="IPR046657">
    <property type="entry name" value="DUF6766"/>
</dbReference>
<gene>
    <name evidence="2" type="ORF">J5X75_41930</name>
</gene>
<dbReference type="Pfam" id="PF20554">
    <property type="entry name" value="DUF6766"/>
    <property type="match status" value="1"/>
</dbReference>
<dbReference type="RefSeq" id="WP_208473313.1">
    <property type="nucleotide sequence ID" value="NZ_JAGFNS010000052.1"/>
</dbReference>
<dbReference type="EMBL" id="JAGFNS010000052">
    <property type="protein sequence ID" value="MBO3744074.1"/>
    <property type="molecule type" value="Genomic_DNA"/>
</dbReference>
<sequence>MRRALRDNSLGLVFGLLFLIVLVAQGFAGHADFNQQQITAGLERVSLGRYLTSASFAADVAENWQSEYLQFFLYILLTTWLVQKGSPESKKPGKEGREADREQKVGRYATEDSPAWAHAGGLRRALLSNSLGLVMGLLFAGSWLAQSIAGAAAFNERQLRDLQEPVTWAEYLTEPDFWNRTLQNWQSELLAVASMVILSIYLRQRGSPESKPVGAPHDATGVEG</sequence>
<accession>A0ABS3UZV5</accession>
<feature type="compositionally biased region" description="Basic and acidic residues" evidence="1">
    <location>
        <begin position="87"/>
        <end position="105"/>
    </location>
</feature>
<keyword evidence="3" id="KW-1185">Reference proteome</keyword>
<feature type="region of interest" description="Disordered" evidence="1">
    <location>
        <begin position="86"/>
        <end position="105"/>
    </location>
</feature>
<evidence type="ECO:0000256" key="1">
    <source>
        <dbReference type="SAM" id="MobiDB-lite"/>
    </source>
</evidence>
<evidence type="ECO:0000313" key="2">
    <source>
        <dbReference type="EMBL" id="MBO3744074.1"/>
    </source>
</evidence>
<evidence type="ECO:0000313" key="3">
    <source>
        <dbReference type="Proteomes" id="UP000679690"/>
    </source>
</evidence>